<dbReference type="EMBL" id="JAVGVR010000001">
    <property type="protein sequence ID" value="MDQ6595249.1"/>
    <property type="molecule type" value="Genomic_DNA"/>
</dbReference>
<gene>
    <name evidence="2" type="ORF">E2K98_03280</name>
    <name evidence="1" type="ORF">RCG21_02050</name>
</gene>
<proteinExistence type="predicted"/>
<name>A0A4R5VXH5_9BACI</name>
<reference evidence="2 3" key="1">
    <citation type="submission" date="2019-03" db="EMBL/GenBank/DDBJ databases">
        <title>Bacillus niacini sp. nov. a Nicotinate-Metabolizing Mesophile Isolated from Soil.</title>
        <authorList>
            <person name="Zhang G."/>
        </authorList>
    </citation>
    <scope>NUCLEOTIDE SEQUENCE [LARGE SCALE GENOMIC DNA]</scope>
    <source>
        <strain evidence="2 3">WN066</strain>
    </source>
</reference>
<evidence type="ECO:0000313" key="2">
    <source>
        <dbReference type="EMBL" id="TDK63903.1"/>
    </source>
</evidence>
<evidence type="ECO:0000313" key="3">
    <source>
        <dbReference type="Proteomes" id="UP000295132"/>
    </source>
</evidence>
<sequence>MSTKSNKLSHGWTIISHPSYQIFSNKNAYVIIDEDHDVVLRFSLQESEIEILGGSWNLNYKINLGFKTIKILNAPEE</sequence>
<evidence type="ECO:0000313" key="4">
    <source>
        <dbReference type="Proteomes" id="UP001178888"/>
    </source>
</evidence>
<keyword evidence="4" id="KW-1185">Reference proteome</keyword>
<comment type="caution">
    <text evidence="2">The sequence shown here is derived from an EMBL/GenBank/DDBJ whole genome shotgun (WGS) entry which is preliminary data.</text>
</comment>
<reference evidence="1" key="2">
    <citation type="submission" date="2023-08" db="EMBL/GenBank/DDBJ databases">
        <title>Nitrogen cycling bacteria in agricultural field soils.</title>
        <authorList>
            <person name="Jang J."/>
        </authorList>
    </citation>
    <scope>NUCLEOTIDE SEQUENCE</scope>
    <source>
        <strain evidence="1">PS3-36</strain>
    </source>
</reference>
<dbReference type="AlphaFoldDB" id="A0A4R5VXH5"/>
<dbReference type="Proteomes" id="UP001178888">
    <property type="component" value="Unassembled WGS sequence"/>
</dbReference>
<organism evidence="2 3">
    <name type="scientific">Bacillus salipaludis</name>
    <dbReference type="NCBI Taxonomy" id="2547811"/>
    <lineage>
        <taxon>Bacteria</taxon>
        <taxon>Bacillati</taxon>
        <taxon>Bacillota</taxon>
        <taxon>Bacilli</taxon>
        <taxon>Bacillales</taxon>
        <taxon>Bacillaceae</taxon>
        <taxon>Bacillus</taxon>
    </lineage>
</organism>
<accession>A0A4R5VXH5</accession>
<dbReference type="Proteomes" id="UP000295132">
    <property type="component" value="Unassembled WGS sequence"/>
</dbReference>
<dbReference type="EMBL" id="SMYO01000002">
    <property type="protein sequence ID" value="TDK63903.1"/>
    <property type="molecule type" value="Genomic_DNA"/>
</dbReference>
<protein>
    <submittedName>
        <fullName evidence="2">Uncharacterized protein</fullName>
    </submittedName>
</protein>
<dbReference type="RefSeq" id="WP_133332863.1">
    <property type="nucleotide sequence ID" value="NZ_JAVGVR010000001.1"/>
</dbReference>
<evidence type="ECO:0000313" key="1">
    <source>
        <dbReference type="EMBL" id="MDQ6595249.1"/>
    </source>
</evidence>